<name>A0A075LPX3_9BACI</name>
<sequence>MPYLKTAGVLAFTAGLFLIVPDISFAESDSSITKRINTGVKSIQTVLTGIVVVVGIVAALKIIIKHLPGIDDPHVKNEMWKSLGGVLLAVGAAAAVIWLLPWIYGLFK</sequence>
<keyword evidence="1" id="KW-1133">Transmembrane helix</keyword>
<evidence type="ECO:0008006" key="4">
    <source>
        <dbReference type="Google" id="ProtNLM"/>
    </source>
</evidence>
<keyword evidence="2" id="KW-0614">Plasmid</keyword>
<gene>
    <name evidence="2" type="ORF">GZ22_18330</name>
</gene>
<dbReference type="AlphaFoldDB" id="A0A075LPX3"/>
<dbReference type="InterPro" id="IPR031607">
    <property type="entry name" value="T4SS_CagC"/>
</dbReference>
<dbReference type="EMBL" id="CP008877">
    <property type="protein sequence ID" value="AIF68394.1"/>
    <property type="molecule type" value="Genomic_DNA"/>
</dbReference>
<dbReference type="KEGG" id="tap:GZ22_18330"/>
<reference evidence="2 3" key="1">
    <citation type="submission" date="2014-07" db="EMBL/GenBank/DDBJ databases">
        <title>Complete genome sequence of a moderately halophilic bacterium Terribacillus aidingensis MP602, isolated from Cryptomeria fortunei in Tianmu mountain in China.</title>
        <authorList>
            <person name="Wang Y."/>
            <person name="Lu P."/>
            <person name="Zhang L."/>
        </authorList>
    </citation>
    <scope>NUCLEOTIDE SEQUENCE [LARGE SCALE GENOMIC DNA]</scope>
    <source>
        <strain evidence="2 3">MP602</strain>
        <plasmid evidence="2 3">pT1</plasmid>
    </source>
</reference>
<dbReference type="Pfam" id="PF16943">
    <property type="entry name" value="T4SS_CagC"/>
    <property type="match status" value="1"/>
</dbReference>
<keyword evidence="1" id="KW-0472">Membrane</keyword>
<dbReference type="HOGENOM" id="CLU_177845_0_0_9"/>
<proteinExistence type="predicted"/>
<feature type="transmembrane region" description="Helical" evidence="1">
    <location>
        <begin position="42"/>
        <end position="64"/>
    </location>
</feature>
<accession>A0A075LPX3</accession>
<evidence type="ECO:0000313" key="3">
    <source>
        <dbReference type="Proteomes" id="UP000027980"/>
    </source>
</evidence>
<evidence type="ECO:0000313" key="2">
    <source>
        <dbReference type="EMBL" id="AIF68394.1"/>
    </source>
</evidence>
<evidence type="ECO:0000256" key="1">
    <source>
        <dbReference type="SAM" id="Phobius"/>
    </source>
</evidence>
<protein>
    <recommendedName>
        <fullName evidence="4">Conjugal transfer protein</fullName>
    </recommendedName>
</protein>
<feature type="transmembrane region" description="Helical" evidence="1">
    <location>
        <begin position="85"/>
        <end position="104"/>
    </location>
</feature>
<organism evidence="2 3">
    <name type="scientific">Terribacillus saccharophilus</name>
    <dbReference type="NCBI Taxonomy" id="361277"/>
    <lineage>
        <taxon>Bacteria</taxon>
        <taxon>Bacillati</taxon>
        <taxon>Bacillota</taxon>
        <taxon>Bacilli</taxon>
        <taxon>Bacillales</taxon>
        <taxon>Bacillaceae</taxon>
        <taxon>Terribacillus</taxon>
    </lineage>
</organism>
<dbReference type="Proteomes" id="UP000027980">
    <property type="component" value="Plasmid pT1"/>
</dbReference>
<geneLocation type="plasmid" evidence="2 3">
    <name>pT1</name>
</geneLocation>
<keyword evidence="1" id="KW-0812">Transmembrane</keyword>